<dbReference type="SUPFAM" id="SSF52402">
    <property type="entry name" value="Adenine nucleotide alpha hydrolases-like"/>
    <property type="match status" value="1"/>
</dbReference>
<dbReference type="Pfam" id="PF00582">
    <property type="entry name" value="Usp"/>
    <property type="match status" value="1"/>
</dbReference>
<dbReference type="EMBL" id="AZDB01000001">
    <property type="protein sequence ID" value="KRK44521.1"/>
    <property type="molecule type" value="Genomic_DNA"/>
</dbReference>
<dbReference type="InterPro" id="IPR006016">
    <property type="entry name" value="UspA"/>
</dbReference>
<name>A0A837RLW0_9LACO</name>
<dbReference type="CDD" id="cd00293">
    <property type="entry name" value="USP-like"/>
    <property type="match status" value="1"/>
</dbReference>
<evidence type="ECO:0000313" key="4">
    <source>
        <dbReference type="Proteomes" id="UP000050964"/>
    </source>
</evidence>
<evidence type="ECO:0000313" key="3">
    <source>
        <dbReference type="EMBL" id="KRK44521.1"/>
    </source>
</evidence>
<feature type="domain" description="UspA" evidence="2">
    <location>
        <begin position="10"/>
        <end position="153"/>
    </location>
</feature>
<dbReference type="InterPro" id="IPR014729">
    <property type="entry name" value="Rossmann-like_a/b/a_fold"/>
</dbReference>
<protein>
    <submittedName>
        <fullName evidence="3">Universal stress protein family</fullName>
    </submittedName>
</protein>
<comment type="caution">
    <text evidence="3">The sequence shown here is derived from an EMBL/GenBank/DDBJ whole genome shotgun (WGS) entry which is preliminary data.</text>
</comment>
<organism evidence="3 4">
    <name type="scientific">Companilactobacillus crustorum JCM 15951</name>
    <dbReference type="NCBI Taxonomy" id="1423737"/>
    <lineage>
        <taxon>Bacteria</taxon>
        <taxon>Bacillati</taxon>
        <taxon>Bacillota</taxon>
        <taxon>Bacilli</taxon>
        <taxon>Lactobacillales</taxon>
        <taxon>Lactobacillaceae</taxon>
        <taxon>Companilactobacillus</taxon>
    </lineage>
</organism>
<dbReference type="Gene3D" id="3.40.50.620">
    <property type="entry name" value="HUPs"/>
    <property type="match status" value="1"/>
</dbReference>
<dbReference type="PANTHER" id="PTHR46268:SF6">
    <property type="entry name" value="UNIVERSAL STRESS PROTEIN UP12"/>
    <property type="match status" value="1"/>
</dbReference>
<reference evidence="3 4" key="1">
    <citation type="journal article" date="2015" name="Genome Announc.">
        <title>Expanding the biotechnology potential of lactobacilli through comparative genomics of 213 strains and associated genera.</title>
        <authorList>
            <person name="Sun Z."/>
            <person name="Harris H.M."/>
            <person name="McCann A."/>
            <person name="Guo C."/>
            <person name="Argimon S."/>
            <person name="Zhang W."/>
            <person name="Yang X."/>
            <person name="Jeffery I.B."/>
            <person name="Cooney J.C."/>
            <person name="Kagawa T.F."/>
            <person name="Liu W."/>
            <person name="Song Y."/>
            <person name="Salvetti E."/>
            <person name="Wrobel A."/>
            <person name="Rasinkangas P."/>
            <person name="Parkhill J."/>
            <person name="Rea M.C."/>
            <person name="O'Sullivan O."/>
            <person name="Ritari J."/>
            <person name="Douillard F.P."/>
            <person name="Paul Ross R."/>
            <person name="Yang R."/>
            <person name="Briner A.E."/>
            <person name="Felis G.E."/>
            <person name="de Vos W.M."/>
            <person name="Barrangou R."/>
            <person name="Klaenhammer T.R."/>
            <person name="Caufield P.W."/>
            <person name="Cui Y."/>
            <person name="Zhang H."/>
            <person name="O'Toole P.W."/>
        </authorList>
    </citation>
    <scope>NUCLEOTIDE SEQUENCE [LARGE SCALE GENOMIC DNA]</scope>
    <source>
        <strain evidence="3 4">JCM 15951</strain>
    </source>
</reference>
<dbReference type="PRINTS" id="PR01438">
    <property type="entry name" value="UNVRSLSTRESS"/>
</dbReference>
<dbReference type="AlphaFoldDB" id="A0A837RLW0"/>
<dbReference type="Proteomes" id="UP000050964">
    <property type="component" value="Unassembled WGS sequence"/>
</dbReference>
<evidence type="ECO:0000256" key="1">
    <source>
        <dbReference type="ARBA" id="ARBA00008791"/>
    </source>
</evidence>
<gene>
    <name evidence="3" type="ORF">FD26_GL000056</name>
</gene>
<accession>A0A837RLW0</accession>
<dbReference type="InterPro" id="IPR006015">
    <property type="entry name" value="Universal_stress_UspA"/>
</dbReference>
<comment type="similarity">
    <text evidence="1">Belongs to the universal stress protein A family.</text>
</comment>
<evidence type="ECO:0000259" key="2">
    <source>
        <dbReference type="Pfam" id="PF00582"/>
    </source>
</evidence>
<dbReference type="PANTHER" id="PTHR46268">
    <property type="entry name" value="STRESS RESPONSE PROTEIN NHAX"/>
    <property type="match status" value="1"/>
</dbReference>
<sequence>MEDGIMEQDYKRILVPVDGSKEAEMAFKKAVKVAQMNGGHLDVLTVLDTKQFIGLHGGMLNGDVIYQLSEDAQKYLNELKEGAVKDGFKEDDIDIHVRFGEPKTVISQEFIEEYKNDLIMIGSTGMNAVTRLLVGSVSEYVTRNARTDVIIVRTDVDNKKLVDKKK</sequence>
<proteinExistence type="inferred from homology"/>